<sequence length="69" mass="7859">MKQRGLLPRGDAKGDGGFPHERLHQAVRVSVSEGEGWFEVNCSLNLAYTSINRENKREISTRQLRLFDS</sequence>
<evidence type="ECO:0008006" key="3">
    <source>
        <dbReference type="Google" id="ProtNLM"/>
    </source>
</evidence>
<evidence type="ECO:0000313" key="2">
    <source>
        <dbReference type="Proteomes" id="UP001199525"/>
    </source>
</evidence>
<evidence type="ECO:0000313" key="1">
    <source>
        <dbReference type="EMBL" id="MCC5604168.1"/>
    </source>
</evidence>
<dbReference type="EMBL" id="JAIVFQ010000112">
    <property type="protein sequence ID" value="MCC5604168.1"/>
    <property type="molecule type" value="Genomic_DNA"/>
</dbReference>
<accession>A0ABS8IK65</accession>
<name>A0ABS8IK65_9NOSO</name>
<reference evidence="1 2" key="1">
    <citation type="journal article" date="2021" name="Microorganisms">
        <title>Genome Evolution of Filamentous Cyanobacterium Nostoc Species: From Facultative Symbiosis to Free Living.</title>
        <authorList>
            <person name="Huo D."/>
            <person name="Li H."/>
            <person name="Cai F."/>
            <person name="Guo X."/>
            <person name="Qiao Z."/>
            <person name="Wang W."/>
            <person name="Yu G."/>
            <person name="Li R."/>
        </authorList>
    </citation>
    <scope>NUCLEOTIDE SEQUENCE [LARGE SCALE GENOMIC DNA]</scope>
    <source>
        <strain evidence="1 2">CHAB 5714</strain>
    </source>
</reference>
<proteinExistence type="predicted"/>
<gene>
    <name evidence="1" type="ORF">LC586_34635</name>
</gene>
<keyword evidence="2" id="KW-1185">Reference proteome</keyword>
<protein>
    <recommendedName>
        <fullName evidence="3">Transposase</fullName>
    </recommendedName>
</protein>
<dbReference type="Proteomes" id="UP001199525">
    <property type="component" value="Unassembled WGS sequence"/>
</dbReference>
<organism evidence="1 2">
    <name type="scientific">Nostoc favosum CHAB5714</name>
    <dbReference type="NCBI Taxonomy" id="2780399"/>
    <lineage>
        <taxon>Bacteria</taxon>
        <taxon>Bacillati</taxon>
        <taxon>Cyanobacteriota</taxon>
        <taxon>Cyanophyceae</taxon>
        <taxon>Nostocales</taxon>
        <taxon>Nostocaceae</taxon>
        <taxon>Nostoc</taxon>
        <taxon>Nostoc favosum</taxon>
    </lineage>
</organism>
<comment type="caution">
    <text evidence="1">The sequence shown here is derived from an EMBL/GenBank/DDBJ whole genome shotgun (WGS) entry which is preliminary data.</text>
</comment>